<name>A0A1D1V221_RAMVA</name>
<comment type="caution">
    <text evidence="1">The sequence shown here is derived from an EMBL/GenBank/DDBJ whole genome shotgun (WGS) entry which is preliminary data.</text>
</comment>
<protein>
    <submittedName>
        <fullName evidence="1">Uncharacterized protein</fullName>
    </submittedName>
</protein>
<evidence type="ECO:0000313" key="1">
    <source>
        <dbReference type="EMBL" id="GAU94002.1"/>
    </source>
</evidence>
<proteinExistence type="predicted"/>
<gene>
    <name evidence="1" type="primary">RvY_05851-1</name>
    <name evidence="1" type="synonym">RvY_05851.1</name>
    <name evidence="1" type="ORF">RvY_05851</name>
</gene>
<dbReference type="EMBL" id="BDGG01000002">
    <property type="protein sequence ID" value="GAU94002.1"/>
    <property type="molecule type" value="Genomic_DNA"/>
</dbReference>
<accession>A0A1D1V221</accession>
<reference evidence="1 2" key="1">
    <citation type="journal article" date="2016" name="Nat. Commun.">
        <title>Extremotolerant tardigrade genome and improved radiotolerance of human cultured cells by tardigrade-unique protein.</title>
        <authorList>
            <person name="Hashimoto T."/>
            <person name="Horikawa D.D."/>
            <person name="Saito Y."/>
            <person name="Kuwahara H."/>
            <person name="Kozuka-Hata H."/>
            <person name="Shin-I T."/>
            <person name="Minakuchi Y."/>
            <person name="Ohishi K."/>
            <person name="Motoyama A."/>
            <person name="Aizu T."/>
            <person name="Enomoto A."/>
            <person name="Kondo K."/>
            <person name="Tanaka S."/>
            <person name="Hara Y."/>
            <person name="Koshikawa S."/>
            <person name="Sagara H."/>
            <person name="Miura T."/>
            <person name="Yokobori S."/>
            <person name="Miyagawa K."/>
            <person name="Suzuki Y."/>
            <person name="Kubo T."/>
            <person name="Oyama M."/>
            <person name="Kohara Y."/>
            <person name="Fujiyama A."/>
            <person name="Arakawa K."/>
            <person name="Katayama T."/>
            <person name="Toyoda A."/>
            <person name="Kunieda T."/>
        </authorList>
    </citation>
    <scope>NUCLEOTIDE SEQUENCE [LARGE SCALE GENOMIC DNA]</scope>
    <source>
        <strain evidence="1 2">YOKOZUNA-1</strain>
    </source>
</reference>
<sequence length="72" mass="7954">MSSAGCELGDGTVILRFRHSKFVMHQGGEGTQKTTGRLARFTVTVNEHLGFNEPTSREPFIQGTIRLIYAEA</sequence>
<evidence type="ECO:0000313" key="2">
    <source>
        <dbReference type="Proteomes" id="UP000186922"/>
    </source>
</evidence>
<dbReference type="AlphaFoldDB" id="A0A1D1V221"/>
<keyword evidence="2" id="KW-1185">Reference proteome</keyword>
<organism evidence="1 2">
    <name type="scientific">Ramazzottius varieornatus</name>
    <name type="common">Water bear</name>
    <name type="synonym">Tardigrade</name>
    <dbReference type="NCBI Taxonomy" id="947166"/>
    <lineage>
        <taxon>Eukaryota</taxon>
        <taxon>Metazoa</taxon>
        <taxon>Ecdysozoa</taxon>
        <taxon>Tardigrada</taxon>
        <taxon>Eutardigrada</taxon>
        <taxon>Parachela</taxon>
        <taxon>Hypsibioidea</taxon>
        <taxon>Ramazzottiidae</taxon>
        <taxon>Ramazzottius</taxon>
    </lineage>
</organism>
<dbReference type="Proteomes" id="UP000186922">
    <property type="component" value="Unassembled WGS sequence"/>
</dbReference>